<name>A0A0A9DFA2_ARUDO</name>
<reference evidence="1" key="1">
    <citation type="submission" date="2014-09" db="EMBL/GenBank/DDBJ databases">
        <authorList>
            <person name="Magalhaes I.L.F."/>
            <person name="Oliveira U."/>
            <person name="Santos F.R."/>
            <person name="Vidigal T.H.D.A."/>
            <person name="Brescovit A.D."/>
            <person name="Santos A.J."/>
        </authorList>
    </citation>
    <scope>NUCLEOTIDE SEQUENCE</scope>
    <source>
        <tissue evidence="1">Shoot tissue taken approximately 20 cm above the soil surface</tissue>
    </source>
</reference>
<sequence>MSHSEPPERGPDITSDLPPCSCSPAKHPLACGASVLSSDVLELLEPSFCCCRLAPMSFCFFFNKL</sequence>
<protein>
    <submittedName>
        <fullName evidence="1">Uncharacterized protein</fullName>
    </submittedName>
</protein>
<evidence type="ECO:0000313" key="1">
    <source>
        <dbReference type="EMBL" id="JAD82432.1"/>
    </source>
</evidence>
<dbReference type="EMBL" id="GBRH01215463">
    <property type="protein sequence ID" value="JAD82432.1"/>
    <property type="molecule type" value="Transcribed_RNA"/>
</dbReference>
<organism evidence="1">
    <name type="scientific">Arundo donax</name>
    <name type="common">Giant reed</name>
    <name type="synonym">Donax arundinaceus</name>
    <dbReference type="NCBI Taxonomy" id="35708"/>
    <lineage>
        <taxon>Eukaryota</taxon>
        <taxon>Viridiplantae</taxon>
        <taxon>Streptophyta</taxon>
        <taxon>Embryophyta</taxon>
        <taxon>Tracheophyta</taxon>
        <taxon>Spermatophyta</taxon>
        <taxon>Magnoliopsida</taxon>
        <taxon>Liliopsida</taxon>
        <taxon>Poales</taxon>
        <taxon>Poaceae</taxon>
        <taxon>PACMAD clade</taxon>
        <taxon>Arundinoideae</taxon>
        <taxon>Arundineae</taxon>
        <taxon>Arundo</taxon>
    </lineage>
</organism>
<reference evidence="1" key="2">
    <citation type="journal article" date="2015" name="Data Brief">
        <title>Shoot transcriptome of the giant reed, Arundo donax.</title>
        <authorList>
            <person name="Barrero R.A."/>
            <person name="Guerrero F.D."/>
            <person name="Moolhuijzen P."/>
            <person name="Goolsby J.A."/>
            <person name="Tidwell J."/>
            <person name="Bellgard S.E."/>
            <person name="Bellgard M.I."/>
        </authorList>
    </citation>
    <scope>NUCLEOTIDE SEQUENCE</scope>
    <source>
        <tissue evidence="1">Shoot tissue taken approximately 20 cm above the soil surface</tissue>
    </source>
</reference>
<dbReference type="AlphaFoldDB" id="A0A0A9DFA2"/>
<accession>A0A0A9DFA2</accession>
<proteinExistence type="predicted"/>